<dbReference type="OrthoDB" id="6155277at2759"/>
<protein>
    <recommendedName>
        <fullName evidence="5">Coiled-coil domain-containing protein 62</fullName>
    </recommendedName>
</protein>
<dbReference type="OMA" id="KLRHEIC"/>
<sequence length="793" mass="90603">MRPSRRCRVPGVEMEGNQPSGDSPLINPRNPVNASSSASEIHLEQWQSPPKPKPSLENVSSSKSIGDSKMNFGKMQDFAATNAGRYKTCPAKAIQPGPILNTSAKNNANTDLENATIQKQRNELQLLVAELKDRDKELNEMVAAHRKQLAAWEEDRLRILSLEERCAKLEHELRNRNETIRSLGAQQKILESQQADCLKTLTSTQQRLKEISEKAAETANTCEELEDRNKTLNSSNLELSAQVGQLEAREQELTTMLELKDKDMVDATNHIMDLTARFKTLEGALREARVNETNTRKEVHDCKQHSKKLRHEICKLKDELDEKTVENNEQREEIIRLKQERQYLGNELTLAVEREKRKDQILELARSKQERADTELHGLRQVNEKQQHDLQLLHLNLESSQELIQLQEEKILEISSNRLLSDSMTPSRDGHNEIEEQDHKNDVVRKWKKEANKDCVVTRHKEETTKSMQNFSDELISYNTKEQSHMLVSEVGNTTRNYTSTEYVNAQTFFPNNFDQTANGNLAFKNYSLQANVNDSNKKPTKYVLPKQSSKYTIANDCISPQSRDDNLQQVSRKQKWRFEESSDVNPTECMEQYNNVNYTSIDHHSPRCSSSCKGNLTSSSGENHYTLCSKTSATSIVSTKEAMKTSENHKMEDKYCNELNERKINDEMIQPHTRYETDQEPPNPEQDWMKIYQPAVDVKDLWWLYLNDGSGSSHELDSPASMGKKSEDRLELNTFSLDSPPRSVNSSPVRERSRGKSSIHGDLSVNDSVSPVRLNINEDNERGSANNDGCSL</sequence>
<feature type="coiled-coil region" evidence="1">
    <location>
        <begin position="320"/>
        <end position="347"/>
    </location>
</feature>
<feature type="region of interest" description="Disordered" evidence="2">
    <location>
        <begin position="734"/>
        <end position="793"/>
    </location>
</feature>
<evidence type="ECO:0000256" key="1">
    <source>
        <dbReference type="SAM" id="Coils"/>
    </source>
</evidence>
<keyword evidence="4" id="KW-1185">Reference proteome</keyword>
<feature type="compositionally biased region" description="Polar residues" evidence="2">
    <location>
        <begin position="30"/>
        <end position="39"/>
    </location>
</feature>
<name>A0A401S0S1_CHIPU</name>
<reference evidence="3 4" key="1">
    <citation type="journal article" date="2018" name="Nat. Ecol. Evol.">
        <title>Shark genomes provide insights into elasmobranch evolution and the origin of vertebrates.</title>
        <authorList>
            <person name="Hara Y"/>
            <person name="Yamaguchi K"/>
            <person name="Onimaru K"/>
            <person name="Kadota M"/>
            <person name="Koyanagi M"/>
            <person name="Keeley SD"/>
            <person name="Tatsumi K"/>
            <person name="Tanaka K"/>
            <person name="Motone F"/>
            <person name="Kageyama Y"/>
            <person name="Nozu R"/>
            <person name="Adachi N"/>
            <person name="Nishimura O"/>
            <person name="Nakagawa R"/>
            <person name="Tanegashima C"/>
            <person name="Kiyatake I"/>
            <person name="Matsumoto R"/>
            <person name="Murakumo K"/>
            <person name="Nishida K"/>
            <person name="Terakita A"/>
            <person name="Kuratani S"/>
            <person name="Sato K"/>
            <person name="Hyodo S Kuraku.S."/>
        </authorList>
    </citation>
    <scope>NUCLEOTIDE SEQUENCE [LARGE SCALE GENOMIC DNA]</scope>
</reference>
<comment type="caution">
    <text evidence="3">The sequence shown here is derived from an EMBL/GenBank/DDBJ whole genome shotgun (WGS) entry which is preliminary data.</text>
</comment>
<dbReference type="Proteomes" id="UP000287033">
    <property type="component" value="Unassembled WGS sequence"/>
</dbReference>
<feature type="compositionally biased region" description="Polar residues" evidence="2">
    <location>
        <begin position="784"/>
        <end position="793"/>
    </location>
</feature>
<dbReference type="EMBL" id="BEZZ01000045">
    <property type="protein sequence ID" value="GCC24004.1"/>
    <property type="molecule type" value="Genomic_DNA"/>
</dbReference>
<organism evidence="3 4">
    <name type="scientific">Chiloscyllium punctatum</name>
    <name type="common">Brownbanded bambooshark</name>
    <name type="synonym">Hemiscyllium punctatum</name>
    <dbReference type="NCBI Taxonomy" id="137246"/>
    <lineage>
        <taxon>Eukaryota</taxon>
        <taxon>Metazoa</taxon>
        <taxon>Chordata</taxon>
        <taxon>Craniata</taxon>
        <taxon>Vertebrata</taxon>
        <taxon>Chondrichthyes</taxon>
        <taxon>Elasmobranchii</taxon>
        <taxon>Galeomorphii</taxon>
        <taxon>Galeoidea</taxon>
        <taxon>Orectolobiformes</taxon>
        <taxon>Hemiscylliidae</taxon>
        <taxon>Chiloscyllium</taxon>
    </lineage>
</organism>
<gene>
    <name evidence="3" type="ORF">chiPu_0002402</name>
</gene>
<feature type="region of interest" description="Disordered" evidence="2">
    <location>
        <begin position="1"/>
        <end position="70"/>
    </location>
</feature>
<feature type="coiled-coil region" evidence="1">
    <location>
        <begin position="208"/>
        <end position="242"/>
    </location>
</feature>
<dbReference type="STRING" id="137246.A0A401S0S1"/>
<evidence type="ECO:0000256" key="2">
    <source>
        <dbReference type="SAM" id="MobiDB-lite"/>
    </source>
</evidence>
<keyword evidence="1" id="KW-0175">Coiled coil</keyword>
<evidence type="ECO:0000313" key="4">
    <source>
        <dbReference type="Proteomes" id="UP000287033"/>
    </source>
</evidence>
<evidence type="ECO:0000313" key="3">
    <source>
        <dbReference type="EMBL" id="GCC24004.1"/>
    </source>
</evidence>
<feature type="compositionally biased region" description="Low complexity" evidence="2">
    <location>
        <begin position="740"/>
        <end position="749"/>
    </location>
</feature>
<dbReference type="AlphaFoldDB" id="A0A401S0S1"/>
<feature type="coiled-coil region" evidence="1">
    <location>
        <begin position="105"/>
        <end position="179"/>
    </location>
</feature>
<proteinExistence type="predicted"/>
<accession>A0A401S0S1</accession>
<evidence type="ECO:0008006" key="5">
    <source>
        <dbReference type="Google" id="ProtNLM"/>
    </source>
</evidence>